<comment type="caution">
    <text evidence="7">The sequence shown here is derived from an EMBL/GenBank/DDBJ whole genome shotgun (WGS) entry which is preliminary data.</text>
</comment>
<dbReference type="GO" id="GO:0003677">
    <property type="term" value="F:DNA binding"/>
    <property type="evidence" value="ECO:0007669"/>
    <property type="project" value="UniProtKB-UniRule"/>
</dbReference>
<evidence type="ECO:0000256" key="4">
    <source>
        <dbReference type="ARBA" id="ARBA00023125"/>
    </source>
</evidence>
<dbReference type="PROSITE" id="PS50950">
    <property type="entry name" value="ZF_THAP"/>
    <property type="match status" value="1"/>
</dbReference>
<feature type="domain" description="THAP-type" evidence="6">
    <location>
        <begin position="68"/>
        <end position="143"/>
    </location>
</feature>
<evidence type="ECO:0000313" key="8">
    <source>
        <dbReference type="Proteomes" id="UP001431783"/>
    </source>
</evidence>
<gene>
    <name evidence="7" type="ORF">WA026_008564</name>
</gene>
<keyword evidence="3" id="KW-0862">Zinc</keyword>
<proteinExistence type="predicted"/>
<evidence type="ECO:0000256" key="3">
    <source>
        <dbReference type="ARBA" id="ARBA00022833"/>
    </source>
</evidence>
<organism evidence="7 8">
    <name type="scientific">Henosepilachna vigintioctopunctata</name>
    <dbReference type="NCBI Taxonomy" id="420089"/>
    <lineage>
        <taxon>Eukaryota</taxon>
        <taxon>Metazoa</taxon>
        <taxon>Ecdysozoa</taxon>
        <taxon>Arthropoda</taxon>
        <taxon>Hexapoda</taxon>
        <taxon>Insecta</taxon>
        <taxon>Pterygota</taxon>
        <taxon>Neoptera</taxon>
        <taxon>Endopterygota</taxon>
        <taxon>Coleoptera</taxon>
        <taxon>Polyphaga</taxon>
        <taxon>Cucujiformia</taxon>
        <taxon>Coccinelloidea</taxon>
        <taxon>Coccinellidae</taxon>
        <taxon>Epilachninae</taxon>
        <taxon>Epilachnini</taxon>
        <taxon>Henosepilachna</taxon>
    </lineage>
</organism>
<keyword evidence="2 5" id="KW-0863">Zinc-finger</keyword>
<dbReference type="Proteomes" id="UP001431783">
    <property type="component" value="Unassembled WGS sequence"/>
</dbReference>
<dbReference type="InterPro" id="IPR006612">
    <property type="entry name" value="THAP_Znf"/>
</dbReference>
<sequence length="311" mass="36337">MTRFSKSEVNFASKSRKQVLKGDYIKGNITMKNKSTNTEIPSNVKEESCEALKDETWKIKSKLHKKRMYKCCVPLCLSYGPEENFIPFPSFDSQQRLDWINKIPRRNWVICHNTVICRNHFTQNGIYTACEDPIVPKCAPTVFPDAPLFSNLEYKYRKIDPGMLQTSPSYTLPETFGDLERLPNFEDFIFNFFMLKSNYKEKLNNEIDADRWHAHESANYVLFYQLDIFNYAPSISVSILINENMKVVVSLDGIVMDPLDYTRHIPVNGTITHWNQLRNMMWDFGRESKKKEEAQELLAEKVADNVDIEKI</sequence>
<evidence type="ECO:0000259" key="6">
    <source>
        <dbReference type="PROSITE" id="PS50950"/>
    </source>
</evidence>
<accession>A0AAW1UAT3</accession>
<keyword evidence="8" id="KW-1185">Reference proteome</keyword>
<dbReference type="GO" id="GO:0008270">
    <property type="term" value="F:zinc ion binding"/>
    <property type="evidence" value="ECO:0007669"/>
    <property type="project" value="UniProtKB-KW"/>
</dbReference>
<keyword evidence="4 5" id="KW-0238">DNA-binding</keyword>
<dbReference type="AlphaFoldDB" id="A0AAW1UAT3"/>
<dbReference type="SUPFAM" id="SSF57716">
    <property type="entry name" value="Glucocorticoid receptor-like (DNA-binding domain)"/>
    <property type="match status" value="1"/>
</dbReference>
<dbReference type="EMBL" id="JARQZJ010000063">
    <property type="protein sequence ID" value="KAK9880054.1"/>
    <property type="molecule type" value="Genomic_DNA"/>
</dbReference>
<evidence type="ECO:0000256" key="5">
    <source>
        <dbReference type="PROSITE-ProRule" id="PRU00309"/>
    </source>
</evidence>
<keyword evidence="1" id="KW-0479">Metal-binding</keyword>
<reference evidence="7 8" key="1">
    <citation type="submission" date="2023-03" db="EMBL/GenBank/DDBJ databases">
        <title>Genome insight into feeding habits of ladybird beetles.</title>
        <authorList>
            <person name="Li H.-S."/>
            <person name="Huang Y.-H."/>
            <person name="Pang H."/>
        </authorList>
    </citation>
    <scope>NUCLEOTIDE SEQUENCE [LARGE SCALE GENOMIC DNA]</scope>
    <source>
        <strain evidence="7">SYSU_2023b</strain>
        <tissue evidence="7">Whole body</tissue>
    </source>
</reference>
<protein>
    <recommendedName>
        <fullName evidence="6">THAP-type domain-containing protein</fullName>
    </recommendedName>
</protein>
<evidence type="ECO:0000256" key="2">
    <source>
        <dbReference type="ARBA" id="ARBA00022771"/>
    </source>
</evidence>
<evidence type="ECO:0000256" key="1">
    <source>
        <dbReference type="ARBA" id="ARBA00022723"/>
    </source>
</evidence>
<evidence type="ECO:0000313" key="7">
    <source>
        <dbReference type="EMBL" id="KAK9880054.1"/>
    </source>
</evidence>
<dbReference type="Pfam" id="PF05485">
    <property type="entry name" value="THAP"/>
    <property type="match status" value="1"/>
</dbReference>
<name>A0AAW1UAT3_9CUCU</name>